<sequence length="464" mass="49801">MTCWTDSRSAPVFTHPKINIIRKNPRITADFINQHTLEITTHKGETAMTTQQILQAAKSAAPSLLTLTTDQKNAALLSMADALERNVSSILSENEKDMKAAEGSISTVMLDRLRLTPERVKGMADGIREVASLPDPVRVLERVERPNGMVIEKTAVPMGVIAIIYESRPNVTSDAAALAIKAGSACVLRGGKEAFRSGYAIVSALREGLRASGLPETVVSLVEDTTRESSYELMRAVGLVDLLIPRGGAGLIRACVEQAKVPCIQTGTGICHIYVDDSADLDRAVDIVENAKASRPSVCNAEEVLLVHSAVAEKFLPALKTRLVDERAAAGLVPVELRLDERAAAIIPGTPAGENDFDTEFLDYILAVKVVDSVDEAIAHISAHSTGHSEAILTGNKDHADRFTTLVDSAAVYVNCSTRFTDGGEFGLGCEMGISTQKLHARGPMGLGELMTYKYVIRGNGQIR</sequence>
<evidence type="ECO:0000256" key="3">
    <source>
        <dbReference type="ARBA" id="ARBA00022650"/>
    </source>
</evidence>
<protein>
    <recommendedName>
        <fullName evidence="7">Gamma-glutamyl phosphate reductase</fullName>
        <shortName evidence="7">GPR</shortName>
        <ecNumber evidence="7">1.2.1.41</ecNumber>
    </recommendedName>
    <alternativeName>
        <fullName evidence="7">Glutamate-5-semialdehyde dehydrogenase</fullName>
    </alternativeName>
    <alternativeName>
        <fullName evidence="7">Glutamyl-gamma-semialdehyde dehydrogenase</fullName>
        <shortName evidence="7">GSA dehydrogenase</shortName>
    </alternativeName>
</protein>
<evidence type="ECO:0000313" key="10">
    <source>
        <dbReference type="Proteomes" id="UP000824160"/>
    </source>
</evidence>
<dbReference type="Gene3D" id="3.40.309.10">
    <property type="entry name" value="Aldehyde Dehydrogenase, Chain A, domain 2"/>
    <property type="match status" value="1"/>
</dbReference>
<dbReference type="Pfam" id="PF00171">
    <property type="entry name" value="Aldedh"/>
    <property type="match status" value="1"/>
</dbReference>
<dbReference type="InterPro" id="IPR000965">
    <property type="entry name" value="GPR_dom"/>
</dbReference>
<comment type="caution">
    <text evidence="9">The sequence shown here is derived from an EMBL/GenBank/DDBJ whole genome shotgun (WGS) entry which is preliminary data.</text>
</comment>
<keyword evidence="5 7" id="KW-0560">Oxidoreductase</keyword>
<dbReference type="GO" id="GO:0004350">
    <property type="term" value="F:glutamate-5-semialdehyde dehydrogenase activity"/>
    <property type="evidence" value="ECO:0007669"/>
    <property type="project" value="UniProtKB-UniRule"/>
</dbReference>
<evidence type="ECO:0000256" key="7">
    <source>
        <dbReference type="HAMAP-Rule" id="MF_00412"/>
    </source>
</evidence>
<dbReference type="InterPro" id="IPR016161">
    <property type="entry name" value="Ald_DH/histidinol_DH"/>
</dbReference>
<comment type="similarity">
    <text evidence="7">Belongs to the gamma-glutamyl phosphate reductase family.</text>
</comment>
<dbReference type="PANTHER" id="PTHR11063:SF8">
    <property type="entry name" value="DELTA-1-PYRROLINE-5-CARBOXYLATE SYNTHASE"/>
    <property type="match status" value="1"/>
</dbReference>
<feature type="domain" description="Aldehyde dehydrogenase" evidence="8">
    <location>
        <begin position="38"/>
        <end position="323"/>
    </location>
</feature>
<dbReference type="PIRSF" id="PIRSF000151">
    <property type="entry name" value="GPR"/>
    <property type="match status" value="1"/>
</dbReference>
<dbReference type="EC" id="1.2.1.41" evidence="7"/>
<dbReference type="InterPro" id="IPR012134">
    <property type="entry name" value="Glu-5-SA_DH"/>
</dbReference>
<comment type="function">
    <text evidence="7">Catalyzes the NADPH-dependent reduction of L-glutamate 5-phosphate into L-glutamate 5-semialdehyde and phosphate. The product spontaneously undergoes cyclization to form 1-pyrroline-5-carboxylate.</text>
</comment>
<proteinExistence type="inferred from homology"/>
<dbReference type="GO" id="GO:0055129">
    <property type="term" value="P:L-proline biosynthetic process"/>
    <property type="evidence" value="ECO:0007669"/>
    <property type="project" value="UniProtKB-UniRule"/>
</dbReference>
<comment type="catalytic activity">
    <reaction evidence="6 7">
        <text>L-glutamate 5-semialdehyde + phosphate + NADP(+) = L-glutamyl 5-phosphate + NADPH + H(+)</text>
        <dbReference type="Rhea" id="RHEA:19541"/>
        <dbReference type="ChEBI" id="CHEBI:15378"/>
        <dbReference type="ChEBI" id="CHEBI:43474"/>
        <dbReference type="ChEBI" id="CHEBI:57783"/>
        <dbReference type="ChEBI" id="CHEBI:58066"/>
        <dbReference type="ChEBI" id="CHEBI:58274"/>
        <dbReference type="ChEBI" id="CHEBI:58349"/>
        <dbReference type="EC" id="1.2.1.41"/>
    </reaction>
</comment>
<dbReference type="InterPro" id="IPR016162">
    <property type="entry name" value="Ald_DH_N"/>
</dbReference>
<dbReference type="NCBIfam" id="NF001221">
    <property type="entry name" value="PRK00197.1"/>
    <property type="match status" value="1"/>
</dbReference>
<dbReference type="Gene3D" id="3.40.605.10">
    <property type="entry name" value="Aldehyde Dehydrogenase, Chain A, domain 1"/>
    <property type="match status" value="1"/>
</dbReference>
<evidence type="ECO:0000256" key="5">
    <source>
        <dbReference type="ARBA" id="ARBA00023002"/>
    </source>
</evidence>
<dbReference type="InterPro" id="IPR015590">
    <property type="entry name" value="Aldehyde_DH_dom"/>
</dbReference>
<comment type="subcellular location">
    <subcellularLocation>
        <location evidence="7">Cytoplasm</location>
    </subcellularLocation>
</comment>
<organism evidence="9 10">
    <name type="scientific">Candidatus Faecivivens stercoripullorum</name>
    <dbReference type="NCBI Taxonomy" id="2840805"/>
    <lineage>
        <taxon>Bacteria</taxon>
        <taxon>Bacillati</taxon>
        <taxon>Bacillota</taxon>
        <taxon>Clostridia</taxon>
        <taxon>Eubacteriales</taxon>
        <taxon>Oscillospiraceae</taxon>
        <taxon>Oscillospiraceae incertae sedis</taxon>
        <taxon>Candidatus Faecivivens</taxon>
    </lineage>
</organism>
<dbReference type="Proteomes" id="UP000824160">
    <property type="component" value="Unassembled WGS sequence"/>
</dbReference>
<name>A0A9D1H4E0_9FIRM</name>
<gene>
    <name evidence="7" type="primary">proA</name>
    <name evidence="9" type="ORF">IAC43_00765</name>
</gene>
<dbReference type="AlphaFoldDB" id="A0A9D1H4E0"/>
<evidence type="ECO:0000259" key="8">
    <source>
        <dbReference type="Pfam" id="PF00171"/>
    </source>
</evidence>
<reference evidence="9" key="2">
    <citation type="journal article" date="2021" name="PeerJ">
        <title>Extensive microbial diversity within the chicken gut microbiome revealed by metagenomics and culture.</title>
        <authorList>
            <person name="Gilroy R."/>
            <person name="Ravi A."/>
            <person name="Getino M."/>
            <person name="Pursley I."/>
            <person name="Horton D.L."/>
            <person name="Alikhan N.F."/>
            <person name="Baker D."/>
            <person name="Gharbi K."/>
            <person name="Hall N."/>
            <person name="Watson M."/>
            <person name="Adriaenssens E.M."/>
            <person name="Foster-Nyarko E."/>
            <person name="Jarju S."/>
            <person name="Secka A."/>
            <person name="Antonio M."/>
            <person name="Oren A."/>
            <person name="Chaudhuri R.R."/>
            <person name="La Ragione R."/>
            <person name="Hildebrand F."/>
            <person name="Pallen M.J."/>
        </authorList>
    </citation>
    <scope>NUCLEOTIDE SEQUENCE</scope>
    <source>
        <strain evidence="9">ChiBcec7-5410</strain>
    </source>
</reference>
<evidence type="ECO:0000313" key="9">
    <source>
        <dbReference type="EMBL" id="HIT93695.1"/>
    </source>
</evidence>
<evidence type="ECO:0000256" key="6">
    <source>
        <dbReference type="ARBA" id="ARBA00049024"/>
    </source>
</evidence>
<dbReference type="GO" id="GO:0005737">
    <property type="term" value="C:cytoplasm"/>
    <property type="evidence" value="ECO:0007669"/>
    <property type="project" value="UniProtKB-SubCell"/>
</dbReference>
<keyword evidence="4 7" id="KW-0521">NADP</keyword>
<keyword evidence="2 7" id="KW-0028">Amino-acid biosynthesis</keyword>
<dbReference type="InterPro" id="IPR020593">
    <property type="entry name" value="G-glutamylP_reductase_CS"/>
</dbReference>
<reference evidence="9" key="1">
    <citation type="submission" date="2020-10" db="EMBL/GenBank/DDBJ databases">
        <authorList>
            <person name="Gilroy R."/>
        </authorList>
    </citation>
    <scope>NUCLEOTIDE SEQUENCE</scope>
    <source>
        <strain evidence="9">ChiBcec7-5410</strain>
    </source>
</reference>
<comment type="pathway">
    <text evidence="1 7">Amino-acid biosynthesis; L-proline biosynthesis; L-glutamate 5-semialdehyde from L-glutamate: step 2/2.</text>
</comment>
<dbReference type="EMBL" id="DVLW01000023">
    <property type="protein sequence ID" value="HIT93695.1"/>
    <property type="molecule type" value="Genomic_DNA"/>
</dbReference>
<evidence type="ECO:0000256" key="1">
    <source>
        <dbReference type="ARBA" id="ARBA00004985"/>
    </source>
</evidence>
<dbReference type="HAMAP" id="MF_00412">
    <property type="entry name" value="ProA"/>
    <property type="match status" value="1"/>
</dbReference>
<dbReference type="FunFam" id="3.40.309.10:FF:000006">
    <property type="entry name" value="Gamma-glutamyl phosphate reductase"/>
    <property type="match status" value="1"/>
</dbReference>
<keyword evidence="7" id="KW-0963">Cytoplasm</keyword>
<evidence type="ECO:0000256" key="4">
    <source>
        <dbReference type="ARBA" id="ARBA00022857"/>
    </source>
</evidence>
<dbReference type="SUPFAM" id="SSF53720">
    <property type="entry name" value="ALDH-like"/>
    <property type="match status" value="1"/>
</dbReference>
<evidence type="ECO:0000256" key="2">
    <source>
        <dbReference type="ARBA" id="ARBA00022605"/>
    </source>
</evidence>
<accession>A0A9D1H4E0</accession>
<keyword evidence="3 7" id="KW-0641">Proline biosynthesis</keyword>
<dbReference type="PROSITE" id="PS01223">
    <property type="entry name" value="PROA"/>
    <property type="match status" value="1"/>
</dbReference>
<dbReference type="CDD" id="cd07079">
    <property type="entry name" value="ALDH_F18-19_ProA-GPR"/>
    <property type="match status" value="1"/>
</dbReference>
<dbReference type="GO" id="GO:0050661">
    <property type="term" value="F:NADP binding"/>
    <property type="evidence" value="ECO:0007669"/>
    <property type="project" value="InterPro"/>
</dbReference>
<dbReference type="InterPro" id="IPR016163">
    <property type="entry name" value="Ald_DH_C"/>
</dbReference>
<dbReference type="PANTHER" id="PTHR11063">
    <property type="entry name" value="GLUTAMATE SEMIALDEHYDE DEHYDROGENASE"/>
    <property type="match status" value="1"/>
</dbReference>
<dbReference type="NCBIfam" id="TIGR00407">
    <property type="entry name" value="proA"/>
    <property type="match status" value="1"/>
</dbReference>